<evidence type="ECO:0000313" key="1">
    <source>
        <dbReference type="EMBL" id="MFD1736148.1"/>
    </source>
</evidence>
<organism evidence="1 2">
    <name type="scientific">Bacillus salitolerans</name>
    <dbReference type="NCBI Taxonomy" id="1437434"/>
    <lineage>
        <taxon>Bacteria</taxon>
        <taxon>Bacillati</taxon>
        <taxon>Bacillota</taxon>
        <taxon>Bacilli</taxon>
        <taxon>Bacillales</taxon>
        <taxon>Bacillaceae</taxon>
        <taxon>Bacillus</taxon>
    </lineage>
</organism>
<reference evidence="2" key="1">
    <citation type="journal article" date="2019" name="Int. J. Syst. Evol. Microbiol.">
        <title>The Global Catalogue of Microorganisms (GCM) 10K type strain sequencing project: providing services to taxonomists for standard genome sequencing and annotation.</title>
        <authorList>
            <consortium name="The Broad Institute Genomics Platform"/>
            <consortium name="The Broad Institute Genome Sequencing Center for Infectious Disease"/>
            <person name="Wu L."/>
            <person name="Ma J."/>
        </authorList>
    </citation>
    <scope>NUCLEOTIDE SEQUENCE [LARGE SCALE GENOMIC DNA]</scope>
    <source>
        <strain evidence="2">CCUG 49339</strain>
    </source>
</reference>
<dbReference type="RefSeq" id="WP_377927295.1">
    <property type="nucleotide sequence ID" value="NZ_JBHUEM010000005.1"/>
</dbReference>
<accession>A0ABW4LN76</accession>
<keyword evidence="2" id="KW-1185">Reference proteome</keyword>
<dbReference type="Proteomes" id="UP001597214">
    <property type="component" value="Unassembled WGS sequence"/>
</dbReference>
<name>A0ABW4LN76_9BACI</name>
<sequence length="99" mass="12249">MEQYLHETDIEVLKQSWRNATAMIDKIYLVQKDKHNAFIWWELKAKVEQRIEHLVSEDLKQLETCEYCQKRKTRWEMKHFLSTAWYCDDCYTTMLRDQN</sequence>
<comment type="caution">
    <text evidence="1">The sequence shown here is derived from an EMBL/GenBank/DDBJ whole genome shotgun (WGS) entry which is preliminary data.</text>
</comment>
<evidence type="ECO:0000313" key="2">
    <source>
        <dbReference type="Proteomes" id="UP001597214"/>
    </source>
</evidence>
<proteinExistence type="predicted"/>
<dbReference type="EMBL" id="JBHUEM010000005">
    <property type="protein sequence ID" value="MFD1736148.1"/>
    <property type="molecule type" value="Genomic_DNA"/>
</dbReference>
<protein>
    <submittedName>
        <fullName evidence="1">Uncharacterized protein</fullName>
    </submittedName>
</protein>
<gene>
    <name evidence="1" type="ORF">ACFSCX_06175</name>
</gene>